<dbReference type="KEGG" id="pda:103724249"/>
<dbReference type="PROSITE" id="PS50110">
    <property type="entry name" value="RESPONSE_REGULATORY"/>
    <property type="match status" value="1"/>
</dbReference>
<dbReference type="GO" id="GO:0000160">
    <property type="term" value="P:phosphorelay signal transduction system"/>
    <property type="evidence" value="ECO:0007669"/>
    <property type="project" value="UniProtKB-KW"/>
</dbReference>
<accession>A0A8B9A637</accession>
<evidence type="ECO:0000256" key="10">
    <source>
        <dbReference type="SAM" id="MobiDB-lite"/>
    </source>
</evidence>
<evidence type="ECO:0000256" key="6">
    <source>
        <dbReference type="ARBA" id="ARBA00023159"/>
    </source>
</evidence>
<keyword evidence="4" id="KW-0805">Transcription regulation</keyword>
<gene>
    <name evidence="14" type="primary">LOC103724249</name>
</gene>
<evidence type="ECO:0000256" key="9">
    <source>
        <dbReference type="PROSITE-ProRule" id="PRU00169"/>
    </source>
</evidence>
<reference evidence="13" key="1">
    <citation type="journal article" date="2019" name="Nat. Commun.">
        <title>Genome-wide association mapping of date palm fruit traits.</title>
        <authorList>
            <person name="Hazzouri K.M."/>
            <person name="Gros-Balthazard M."/>
            <person name="Flowers J.M."/>
            <person name="Copetti D."/>
            <person name="Lemansour A."/>
            <person name="Lebrun M."/>
            <person name="Masmoudi K."/>
            <person name="Ferrand S."/>
            <person name="Dhar M.I."/>
            <person name="Fresquez Z.A."/>
            <person name="Rosas U."/>
            <person name="Zhang J."/>
            <person name="Talag J."/>
            <person name="Lee S."/>
            <person name="Kudrna D."/>
            <person name="Powell R.F."/>
            <person name="Leitch I.J."/>
            <person name="Krueger R.R."/>
            <person name="Wing R.A."/>
            <person name="Amiri K.M.A."/>
            <person name="Purugganan M.D."/>
        </authorList>
    </citation>
    <scope>NUCLEOTIDE SEQUENCE [LARGE SCALE GENOMIC DNA]</scope>
    <source>
        <strain evidence="13">cv. Khalas</strain>
    </source>
</reference>
<dbReference type="OrthoDB" id="60033at2759"/>
<dbReference type="FunFam" id="1.10.10.60:FF:000007">
    <property type="entry name" value="Two-component response regulator"/>
    <property type="match status" value="1"/>
</dbReference>
<dbReference type="InterPro" id="IPR009057">
    <property type="entry name" value="Homeodomain-like_sf"/>
</dbReference>
<dbReference type="Pfam" id="PF00072">
    <property type="entry name" value="Response_reg"/>
    <property type="match status" value="1"/>
</dbReference>
<dbReference type="InterPro" id="IPR006447">
    <property type="entry name" value="Myb_dom_plants"/>
</dbReference>
<dbReference type="PIRSF" id="PIRSF036392">
    <property type="entry name" value="RR_ARR_type-B"/>
    <property type="match status" value="1"/>
</dbReference>
<keyword evidence="6" id="KW-0010">Activator</keyword>
<dbReference type="InterPro" id="IPR017930">
    <property type="entry name" value="Myb_dom"/>
</dbReference>
<dbReference type="Proteomes" id="UP000228380">
    <property type="component" value="Chromosome 1"/>
</dbReference>
<dbReference type="Gene3D" id="3.40.50.2300">
    <property type="match status" value="1"/>
</dbReference>
<name>A0A8B9A637_PHODC</name>
<reference evidence="14" key="2">
    <citation type="submission" date="2025-08" db="UniProtKB">
        <authorList>
            <consortium name="RefSeq"/>
        </authorList>
    </citation>
    <scope>IDENTIFICATION</scope>
    <source>
        <tissue evidence="14">Young leaves</tissue>
    </source>
</reference>
<dbReference type="InterPro" id="IPR001789">
    <property type="entry name" value="Sig_transdc_resp-reg_receiver"/>
</dbReference>
<evidence type="ECO:0000256" key="3">
    <source>
        <dbReference type="ARBA" id="ARBA00023012"/>
    </source>
</evidence>
<evidence type="ECO:0000313" key="14">
    <source>
        <dbReference type="RefSeq" id="XP_038982111.1"/>
    </source>
</evidence>
<dbReference type="RefSeq" id="XP_038982111.1">
    <property type="nucleotide sequence ID" value="XM_039126183.1"/>
</dbReference>
<feature type="region of interest" description="Disordered" evidence="10">
    <location>
        <begin position="147"/>
        <end position="207"/>
    </location>
</feature>
<evidence type="ECO:0000256" key="7">
    <source>
        <dbReference type="ARBA" id="ARBA00023163"/>
    </source>
</evidence>
<evidence type="ECO:0000256" key="4">
    <source>
        <dbReference type="ARBA" id="ARBA00023015"/>
    </source>
</evidence>
<feature type="compositionally biased region" description="Basic and acidic residues" evidence="10">
    <location>
        <begin position="195"/>
        <end position="205"/>
    </location>
</feature>
<keyword evidence="2 9" id="KW-0597">Phosphoprotein</keyword>
<dbReference type="GeneID" id="103724249"/>
<dbReference type="GO" id="GO:0003677">
    <property type="term" value="F:DNA binding"/>
    <property type="evidence" value="ECO:0007669"/>
    <property type="project" value="UniProtKB-KW"/>
</dbReference>
<dbReference type="CDD" id="cd17584">
    <property type="entry name" value="REC_typeB_ARR-like"/>
    <property type="match status" value="1"/>
</dbReference>
<dbReference type="InterPro" id="IPR045279">
    <property type="entry name" value="ARR-like"/>
</dbReference>
<evidence type="ECO:0000259" key="12">
    <source>
        <dbReference type="PROSITE" id="PS51294"/>
    </source>
</evidence>
<feature type="compositionally biased region" description="Polar residues" evidence="10">
    <location>
        <begin position="162"/>
        <end position="171"/>
    </location>
</feature>
<dbReference type="GO" id="GO:0005634">
    <property type="term" value="C:nucleus"/>
    <property type="evidence" value="ECO:0007669"/>
    <property type="project" value="UniProtKB-SubCell"/>
</dbReference>
<feature type="domain" description="Response regulatory" evidence="11">
    <location>
        <begin position="25"/>
        <end position="140"/>
    </location>
</feature>
<keyword evidence="5" id="KW-0238">DNA-binding</keyword>
<keyword evidence="7" id="KW-0804">Transcription</keyword>
<evidence type="ECO:0000256" key="1">
    <source>
        <dbReference type="ARBA" id="ARBA00004123"/>
    </source>
</evidence>
<dbReference type="SMART" id="SM00448">
    <property type="entry name" value="REC"/>
    <property type="match status" value="1"/>
</dbReference>
<dbReference type="Pfam" id="PF00249">
    <property type="entry name" value="Myb_DNA-binding"/>
    <property type="match status" value="1"/>
</dbReference>
<keyword evidence="8" id="KW-0539">Nucleus</keyword>
<dbReference type="GO" id="GO:0009736">
    <property type="term" value="P:cytokinin-activated signaling pathway"/>
    <property type="evidence" value="ECO:0007669"/>
    <property type="project" value="InterPro"/>
</dbReference>
<dbReference type="SUPFAM" id="SSF52172">
    <property type="entry name" value="CheY-like"/>
    <property type="match status" value="1"/>
</dbReference>
<dbReference type="GO" id="GO:0003700">
    <property type="term" value="F:DNA-binding transcription factor activity"/>
    <property type="evidence" value="ECO:0007669"/>
    <property type="project" value="InterPro"/>
</dbReference>
<dbReference type="InterPro" id="IPR011006">
    <property type="entry name" value="CheY-like_superfamily"/>
</dbReference>
<dbReference type="InterPro" id="IPR001005">
    <property type="entry name" value="SANT/Myb"/>
</dbReference>
<evidence type="ECO:0000313" key="13">
    <source>
        <dbReference type="Proteomes" id="UP000228380"/>
    </source>
</evidence>
<sequence>MTAEERKWSMGREGGPKDQFPVGLRVLAVDDDPICLRLLEALLLQCQYQVTTTNQAIMALKMLRENKDKFDLVISDVHMPDMDGFKLLELVGLEMDLPVIMLSANGETKAVMKGIAHGACDYLLKPVRIEELRNIWQHVVRRRKFDSKDHNNYDNGDDSDKAQQGQTTGGSSDHGGKLNRKRKDQNEDDEDDGQENMHENEELSTQKKPRVVWSVELHRKFVAAVNQLGIDKAVPKRILDLMNVEKLTRENVASHLQKYRLYLKRLSAVASQQANMVAAFGGRDPSSLHIGSLDGYGNFHALAASGQLPALSSFQTNGVLSRTNPAGYGLRGFATSGIVQPEHTHCNTNNPINDLSKLQHISVPGSQHGKLLQGMPTTMELDQLQQHKRMQEASIHLPGGFSGARLATGSSSNSFVNVTNSPLLSQAYRQHTQSKGLGNHSSVGIPSMSSDPFHMSVGVSSHLPDLGRCNDTWQDAVPLTSYTSNTLSMNAPFHHNDLANMGASVPVVSHIDRNRLNISSSSVVAAPPHDAVTGRLVQCQASSLGGNTMLMPSAIEEDSKFLNFGSAGTTKQKSKEANQDHIHEPNLIFNSYSNSSLSSKLIVDSIAENQRLNNGYLSKKLDINGVGQTNFIAPVPEQNCKIDKSTTNIQPTFKEDSTLEISKSLGGFNSSGCSFFDDLVNSMIKPDKDDIAFMDGDIGCDFYPLGACM</sequence>
<comment type="subcellular location">
    <subcellularLocation>
        <location evidence="1">Nucleus</location>
    </subcellularLocation>
</comment>
<feature type="domain" description="HTH myb-type" evidence="12">
    <location>
        <begin position="205"/>
        <end position="264"/>
    </location>
</feature>
<organism evidence="13 14">
    <name type="scientific">Phoenix dactylifera</name>
    <name type="common">Date palm</name>
    <dbReference type="NCBI Taxonomy" id="42345"/>
    <lineage>
        <taxon>Eukaryota</taxon>
        <taxon>Viridiplantae</taxon>
        <taxon>Streptophyta</taxon>
        <taxon>Embryophyta</taxon>
        <taxon>Tracheophyta</taxon>
        <taxon>Spermatophyta</taxon>
        <taxon>Magnoliopsida</taxon>
        <taxon>Liliopsida</taxon>
        <taxon>Arecaceae</taxon>
        <taxon>Coryphoideae</taxon>
        <taxon>Phoeniceae</taxon>
        <taxon>Phoenix</taxon>
    </lineage>
</organism>
<dbReference type="PROSITE" id="PS51294">
    <property type="entry name" value="HTH_MYB"/>
    <property type="match status" value="1"/>
</dbReference>
<dbReference type="SUPFAM" id="SSF46689">
    <property type="entry name" value="Homeodomain-like"/>
    <property type="match status" value="1"/>
</dbReference>
<evidence type="ECO:0000259" key="11">
    <source>
        <dbReference type="PROSITE" id="PS50110"/>
    </source>
</evidence>
<keyword evidence="3" id="KW-0902">Two-component regulatory system</keyword>
<proteinExistence type="predicted"/>
<dbReference type="PANTHER" id="PTHR43874">
    <property type="entry name" value="TWO-COMPONENT RESPONSE REGULATOR"/>
    <property type="match status" value="1"/>
</dbReference>
<protein>
    <submittedName>
        <fullName evidence="14">Two-component response regulator ORR22-like</fullName>
    </submittedName>
</protein>
<dbReference type="InterPro" id="IPR017053">
    <property type="entry name" value="Response_reg_B-typ_pln"/>
</dbReference>
<dbReference type="Gene3D" id="1.10.10.60">
    <property type="entry name" value="Homeodomain-like"/>
    <property type="match status" value="1"/>
</dbReference>
<evidence type="ECO:0000256" key="5">
    <source>
        <dbReference type="ARBA" id="ARBA00023125"/>
    </source>
</evidence>
<feature type="modified residue" description="4-aspartylphosphate" evidence="9">
    <location>
        <position position="76"/>
    </location>
</feature>
<dbReference type="PANTHER" id="PTHR43874:SF7">
    <property type="entry name" value="TWO-COMPONENT RESPONSE REGULATOR ARR10"/>
    <property type="match status" value="1"/>
</dbReference>
<dbReference type="AlphaFoldDB" id="A0A8B9A637"/>
<dbReference type="NCBIfam" id="TIGR01557">
    <property type="entry name" value="myb_SHAQKYF"/>
    <property type="match status" value="1"/>
</dbReference>
<evidence type="ECO:0000256" key="2">
    <source>
        <dbReference type="ARBA" id="ARBA00022553"/>
    </source>
</evidence>
<evidence type="ECO:0000256" key="8">
    <source>
        <dbReference type="ARBA" id="ARBA00023242"/>
    </source>
</evidence>
<keyword evidence="13" id="KW-1185">Reference proteome</keyword>